<evidence type="ECO:0008006" key="5">
    <source>
        <dbReference type="Google" id="ProtNLM"/>
    </source>
</evidence>
<feature type="compositionally biased region" description="Low complexity" evidence="1">
    <location>
        <begin position="30"/>
        <end position="56"/>
    </location>
</feature>
<dbReference type="PANTHER" id="PTHR10728:SF40">
    <property type="entry name" value="PATATIN FAMILY PROTEIN"/>
    <property type="match status" value="1"/>
</dbReference>
<organism evidence="3 4">
    <name type="scientific">Tetraparma gracilis</name>
    <dbReference type="NCBI Taxonomy" id="2962635"/>
    <lineage>
        <taxon>Eukaryota</taxon>
        <taxon>Sar</taxon>
        <taxon>Stramenopiles</taxon>
        <taxon>Ochrophyta</taxon>
        <taxon>Bolidophyceae</taxon>
        <taxon>Parmales</taxon>
        <taxon>Triparmaceae</taxon>
        <taxon>Tetraparma</taxon>
    </lineage>
</organism>
<feature type="chain" id="PRO_5045041381" description="Lysophospholipase" evidence="2">
    <location>
        <begin position="22"/>
        <end position="635"/>
    </location>
</feature>
<evidence type="ECO:0000313" key="4">
    <source>
        <dbReference type="Proteomes" id="UP001165060"/>
    </source>
</evidence>
<dbReference type="EMBL" id="BRYB01002316">
    <property type="protein sequence ID" value="GMI42882.1"/>
    <property type="molecule type" value="Genomic_DNA"/>
</dbReference>
<sequence>MRSWSPLPRVLFLLLLPFSLSQTYTSRTWSSPTSSSSPLSEADASSPSSSSSSSPSASGFPLLQKILAAASDPYSYPLDPSTLDAILSYNDALETEALSSPPSSSSAPSFPEDSALLRLQSNKTSSAVAFSGGGSRSYVASAGYVQAFRDLGLWSKVKYAAGISGGNWFLNSYSYRSPVYDTTSYLGAILPPEENTMDQLKKMDTICMRGNAGRHFTLDMVEALLEGKDPAEDWIEGVYDTYLKPAGVGSNKPFALDSVEAEAIVANNPDSGLSASSFNLVADPVNDPFPIVGFTLIGPSTLAPLAALQRTYTLIESSPIATGVSHAMPINYQSRNGTKATLNVGGYVDSAFFGSPVTSSSADSSTATVDASLSERGLWSVEQSASASSMAPEAFFSLTTHLLADKLGFKATYGSPDQEAATVLLGDGGSVENVSLIPFLKRGVEKIVLFLNFADPLAGQDDYDPFTSLPRETDIEMLVPDYFGIPSIPASIEDWFDFFGEEFNRNKVFRSYHYPFLVRKLQEAQATGNGAVVTMKLETVDNDWWGVEGGKTVEVTWVYLAKSEMFVEQLPDDVKATLETGDNDPTNLPADGPFAKFPHFGTAGADIDKQQANLLANFCGWVIKQNQELFEAALG</sequence>
<proteinExistence type="predicted"/>
<name>A0ABQ6N7I2_9STRA</name>
<feature type="signal peptide" evidence="2">
    <location>
        <begin position="1"/>
        <end position="21"/>
    </location>
</feature>
<accession>A0ABQ6N7I2</accession>
<dbReference type="PANTHER" id="PTHR10728">
    <property type="entry name" value="CYTOSOLIC PHOSPHOLIPASE A2"/>
    <property type="match status" value="1"/>
</dbReference>
<gene>
    <name evidence="3" type="ORF">TeGR_g1053</name>
</gene>
<protein>
    <recommendedName>
        <fullName evidence="5">Lysophospholipase</fullName>
    </recommendedName>
</protein>
<evidence type="ECO:0000256" key="2">
    <source>
        <dbReference type="SAM" id="SignalP"/>
    </source>
</evidence>
<dbReference type="SUPFAM" id="SSF52151">
    <property type="entry name" value="FabD/lysophospholipase-like"/>
    <property type="match status" value="1"/>
</dbReference>
<keyword evidence="4" id="KW-1185">Reference proteome</keyword>
<keyword evidence="2" id="KW-0732">Signal</keyword>
<dbReference type="InterPro" id="IPR016035">
    <property type="entry name" value="Acyl_Trfase/lysoPLipase"/>
</dbReference>
<feature type="region of interest" description="Disordered" evidence="1">
    <location>
        <begin position="27"/>
        <end position="56"/>
    </location>
</feature>
<dbReference type="Proteomes" id="UP001165060">
    <property type="component" value="Unassembled WGS sequence"/>
</dbReference>
<comment type="caution">
    <text evidence="3">The sequence shown here is derived from an EMBL/GenBank/DDBJ whole genome shotgun (WGS) entry which is preliminary data.</text>
</comment>
<dbReference type="Gene3D" id="3.40.1090.10">
    <property type="entry name" value="Cytosolic phospholipase A2 catalytic domain"/>
    <property type="match status" value="1"/>
</dbReference>
<evidence type="ECO:0000256" key="1">
    <source>
        <dbReference type="SAM" id="MobiDB-lite"/>
    </source>
</evidence>
<evidence type="ECO:0000313" key="3">
    <source>
        <dbReference type="EMBL" id="GMI42882.1"/>
    </source>
</evidence>
<reference evidence="3 4" key="1">
    <citation type="journal article" date="2023" name="Commun. Biol.">
        <title>Genome analysis of Parmales, the sister group of diatoms, reveals the evolutionary specialization of diatoms from phago-mixotrophs to photoautotrophs.</title>
        <authorList>
            <person name="Ban H."/>
            <person name="Sato S."/>
            <person name="Yoshikawa S."/>
            <person name="Yamada K."/>
            <person name="Nakamura Y."/>
            <person name="Ichinomiya M."/>
            <person name="Sato N."/>
            <person name="Blanc-Mathieu R."/>
            <person name="Endo H."/>
            <person name="Kuwata A."/>
            <person name="Ogata H."/>
        </authorList>
    </citation>
    <scope>NUCLEOTIDE SEQUENCE [LARGE SCALE GENOMIC DNA]</scope>
</reference>